<dbReference type="EMBL" id="JXBC01000002">
    <property type="protein sequence ID" value="KIU12074.1"/>
    <property type="molecule type" value="Genomic_DNA"/>
</dbReference>
<organism evidence="2 4">
    <name type="scientific">Bacillus subtilis</name>
    <dbReference type="NCBI Taxonomy" id="1423"/>
    <lineage>
        <taxon>Bacteria</taxon>
        <taxon>Bacillati</taxon>
        <taxon>Bacillota</taxon>
        <taxon>Bacilli</taxon>
        <taxon>Bacillales</taxon>
        <taxon>Bacillaceae</taxon>
        <taxon>Bacillus</taxon>
    </lineage>
</organism>
<dbReference type="Proteomes" id="UP001214898">
    <property type="component" value="Chromosome"/>
</dbReference>
<evidence type="ECO:0000313" key="3">
    <source>
        <dbReference type="EMBL" id="WEY84241.1"/>
    </source>
</evidence>
<dbReference type="InterPro" id="IPR018728">
    <property type="entry name" value="DUF2268"/>
</dbReference>
<sequence length="261" mass="30052">MSVEQTYSWLRKADSIDDLAHYIIPLFSGAEKKNWKGILGHLQHHGMFKNIKEGIQTVSKLKEKGFYGHIQKEEQYLKNKWQGPDVPIVTLPVDERNRRIRLEFGSKSGLAFQDKMFLFLSSDLDFGSVSALMTHEYHHVCRLGHLTKEEKDVTLLDTIIMEGLAEYAVYERFGRSQTAEWTTWYTPEQLQALYEKKIAPHRDIKRDNRLFPQLLFGKGYQPKMLGYAVGFNIVKKYLTASKASTADGLSIPAETFLDAML</sequence>
<dbReference type="RefSeq" id="WP_032725393.1">
    <property type="nucleotide sequence ID" value="NZ_CP017676.1"/>
</dbReference>
<dbReference type="Proteomes" id="UP000032247">
    <property type="component" value="Unassembled WGS sequence"/>
</dbReference>
<dbReference type="EMBL" id="CP120576">
    <property type="protein sequence ID" value="WEY84241.1"/>
    <property type="molecule type" value="Genomic_DNA"/>
</dbReference>
<reference evidence="2 4" key="1">
    <citation type="submission" date="2014-12" db="EMBL/GenBank/DDBJ databases">
        <title>Comparative genome analysis of Bacillus coagulans HM-08, Clostridium butyricum HM-68, Bacillus subtilis HM-66 and Bacillus licheniformis BL-09.</title>
        <authorList>
            <person name="Zhang H."/>
        </authorList>
    </citation>
    <scope>NUCLEOTIDE SEQUENCE [LARGE SCALE GENOMIC DNA]</scope>
    <source>
        <strain evidence="2 4">HM-66</strain>
    </source>
</reference>
<name>A0A0D1JHR4_BACIU</name>
<evidence type="ECO:0000313" key="4">
    <source>
        <dbReference type="Proteomes" id="UP000032247"/>
    </source>
</evidence>
<dbReference type="Pfam" id="PF10026">
    <property type="entry name" value="DUF2268"/>
    <property type="match status" value="1"/>
</dbReference>
<accession>A0A0D1JHR4</accession>
<dbReference type="STRING" id="483913.AN935_05890"/>
<dbReference type="AlphaFoldDB" id="A0A0D1JHR4"/>
<evidence type="ECO:0000313" key="2">
    <source>
        <dbReference type="EMBL" id="KIU12074.1"/>
    </source>
</evidence>
<feature type="domain" description="DUF2268" evidence="1">
    <location>
        <begin position="67"/>
        <end position="257"/>
    </location>
</feature>
<evidence type="ECO:0000259" key="1">
    <source>
        <dbReference type="Pfam" id="PF10026"/>
    </source>
</evidence>
<gene>
    <name evidence="3" type="primary">yjaZ</name>
    <name evidence="3" type="ORF">P5633_18310</name>
    <name evidence="2" type="ORF">SC09_Contig19orf00430</name>
</gene>
<reference evidence="3" key="2">
    <citation type="submission" date="2023-03" db="EMBL/GenBank/DDBJ databases">
        <title>Complete genome sequences of 52 Bacillus and Priestia strains isolated from West-African fermentations and 26 reference strains from the DSMZ collection.</title>
        <authorList>
            <person name="Wiedenbein E.S."/>
            <person name="Canoy T.S."/>
            <person name="Hui Y."/>
            <person name="Parkouda C."/>
            <person name="Dawende C."/>
            <person name="Ametefe E."/>
            <person name="Jespersen L."/>
            <person name="Nielsen D.S."/>
        </authorList>
    </citation>
    <scope>NUCLEOTIDE SEQUENCE</scope>
    <source>
        <strain evidence="3">PRO56</strain>
    </source>
</reference>
<dbReference type="PATRIC" id="fig|1423.173.peg.956"/>
<protein>
    <submittedName>
        <fullName evidence="3">DUF2268 domain-containing protein</fullName>
    </submittedName>
</protein>
<proteinExistence type="predicted"/>